<name>H8K726_RICAC</name>
<sequence>MLEKERQAKIDTKPLEEFLATTPKIDQLSEGQLREHFNVPMGDTKSLAFRRREDIMKLLWRRIYKEI</sequence>
<proteinExistence type="predicted"/>
<dbReference type="RefSeq" id="WP_014412598.1">
    <property type="nucleotide sequence ID" value="NC_017058.1"/>
</dbReference>
<dbReference type="OrthoDB" id="7161754at2"/>
<evidence type="ECO:0000313" key="2">
    <source>
        <dbReference type="Proteomes" id="UP000007589"/>
    </source>
</evidence>
<dbReference type="AlphaFoldDB" id="H8K726"/>
<dbReference type="KEGG" id="rau:MC5_03725"/>
<reference evidence="2" key="1">
    <citation type="submission" date="2012-02" db="EMBL/GenBank/DDBJ databases">
        <title>Complete genome sequence of Rickettsia australis strain Cutlack.</title>
        <authorList>
            <person name="Johnson S.L."/>
            <person name="Munk A.C."/>
            <person name="Han S."/>
            <person name="Bruce D.C."/>
            <person name="Dasch G.A."/>
        </authorList>
    </citation>
    <scope>NUCLEOTIDE SEQUENCE [LARGE SCALE GENOMIC DNA]</scope>
    <source>
        <strain evidence="2">Cutlack</strain>
    </source>
</reference>
<accession>H8K726</accession>
<dbReference type="HOGENOM" id="CLU_2809663_0_0_5"/>
<dbReference type="EMBL" id="CP003338">
    <property type="protein sequence ID" value="AFC71069.1"/>
    <property type="molecule type" value="Genomic_DNA"/>
</dbReference>
<organism evidence="1 2">
    <name type="scientific">Rickettsia australis (strain Cutlack)</name>
    <dbReference type="NCBI Taxonomy" id="1105110"/>
    <lineage>
        <taxon>Bacteria</taxon>
        <taxon>Pseudomonadati</taxon>
        <taxon>Pseudomonadota</taxon>
        <taxon>Alphaproteobacteria</taxon>
        <taxon>Rickettsiales</taxon>
        <taxon>Rickettsiaceae</taxon>
        <taxon>Rickettsieae</taxon>
        <taxon>Rickettsia</taxon>
        <taxon>spotted fever group</taxon>
    </lineage>
</organism>
<gene>
    <name evidence="1" type="ordered locus">MC5_03725</name>
</gene>
<dbReference type="Proteomes" id="UP000007589">
    <property type="component" value="Chromosome"/>
</dbReference>
<protein>
    <submittedName>
        <fullName evidence="1">Uncharacterized protein</fullName>
    </submittedName>
</protein>
<keyword evidence="2" id="KW-1185">Reference proteome</keyword>
<evidence type="ECO:0000313" key="1">
    <source>
        <dbReference type="EMBL" id="AFC71069.1"/>
    </source>
</evidence>